<proteinExistence type="predicted"/>
<name>A0A2A4FX54_9SPHN</name>
<dbReference type="EMBL" id="NWUF01000005">
    <property type="protein sequence ID" value="PCE43029.1"/>
    <property type="molecule type" value="Genomic_DNA"/>
</dbReference>
<sequence length="214" mass="22999">MARAGRKRKAGARTKAGRLIAGTAVRIDRGTAELRLHRARRAGRLDGAAERLWQQGRAEEAVADIGAGDHGQAVDAVGRAWLAGLLDHPARDGEAMRDAGRVLFKLYWAHYAELAPSGGLYRELAGRGVVRTGASGNIERAAQLEAALNRRLAILDDCGRDVRRAVESLCIDHHFEYGPAWLDRLIAARRAERAGSAEDGARMQAALLGLAALA</sequence>
<reference evidence="1 2" key="1">
    <citation type="submission" date="2017-09" db="EMBL/GenBank/DDBJ databases">
        <title>The Catabolism of 3,6-Dichlorosalicylic acid is Initiated by the Cytochrome P450 Monooxygenase DsmABC in Rhizorhabdus dicambivorans Ndbn-20.</title>
        <authorList>
            <person name="Na L."/>
        </authorList>
    </citation>
    <scope>NUCLEOTIDE SEQUENCE [LARGE SCALE GENOMIC DNA]</scope>
    <source>
        <strain evidence="1 2">Ndbn-20m</strain>
    </source>
</reference>
<organism evidence="1 2">
    <name type="scientific">Rhizorhabdus dicambivorans</name>
    <dbReference type="NCBI Taxonomy" id="1850238"/>
    <lineage>
        <taxon>Bacteria</taxon>
        <taxon>Pseudomonadati</taxon>
        <taxon>Pseudomonadota</taxon>
        <taxon>Alphaproteobacteria</taxon>
        <taxon>Sphingomonadales</taxon>
        <taxon>Sphingomonadaceae</taxon>
        <taxon>Rhizorhabdus</taxon>
    </lineage>
</organism>
<evidence type="ECO:0000313" key="2">
    <source>
        <dbReference type="Proteomes" id="UP000218934"/>
    </source>
</evidence>
<keyword evidence="2" id="KW-1185">Reference proteome</keyword>
<comment type="caution">
    <text evidence="1">The sequence shown here is derived from an EMBL/GenBank/DDBJ whole genome shotgun (WGS) entry which is preliminary data.</text>
</comment>
<dbReference type="Proteomes" id="UP000218934">
    <property type="component" value="Unassembled WGS sequence"/>
</dbReference>
<protein>
    <submittedName>
        <fullName evidence="1">Uncharacterized protein</fullName>
    </submittedName>
</protein>
<accession>A0A2A4FX54</accession>
<dbReference type="RefSeq" id="WP_139114699.1">
    <property type="nucleotide sequence ID" value="NZ_CP023449.1"/>
</dbReference>
<dbReference type="AlphaFoldDB" id="A0A2A4FX54"/>
<dbReference type="OrthoDB" id="7593883at2"/>
<evidence type="ECO:0000313" key="1">
    <source>
        <dbReference type="EMBL" id="PCE43029.1"/>
    </source>
</evidence>
<gene>
    <name evidence="1" type="ORF">COO09_06925</name>
</gene>